<dbReference type="EMBL" id="BGZK01000361">
    <property type="protein sequence ID" value="GBP39168.1"/>
    <property type="molecule type" value="Genomic_DNA"/>
</dbReference>
<name>A0A4C1VJ84_EUMVA</name>
<gene>
    <name evidence="1" type="ORF">EVAR_26954_1</name>
</gene>
<proteinExistence type="predicted"/>
<dbReference type="AlphaFoldDB" id="A0A4C1VJ84"/>
<organism evidence="1 2">
    <name type="scientific">Eumeta variegata</name>
    <name type="common">Bagworm moth</name>
    <name type="synonym">Eumeta japonica</name>
    <dbReference type="NCBI Taxonomy" id="151549"/>
    <lineage>
        <taxon>Eukaryota</taxon>
        <taxon>Metazoa</taxon>
        <taxon>Ecdysozoa</taxon>
        <taxon>Arthropoda</taxon>
        <taxon>Hexapoda</taxon>
        <taxon>Insecta</taxon>
        <taxon>Pterygota</taxon>
        <taxon>Neoptera</taxon>
        <taxon>Endopterygota</taxon>
        <taxon>Lepidoptera</taxon>
        <taxon>Glossata</taxon>
        <taxon>Ditrysia</taxon>
        <taxon>Tineoidea</taxon>
        <taxon>Psychidae</taxon>
        <taxon>Oiketicinae</taxon>
        <taxon>Eumeta</taxon>
    </lineage>
</organism>
<evidence type="ECO:0000313" key="2">
    <source>
        <dbReference type="Proteomes" id="UP000299102"/>
    </source>
</evidence>
<protein>
    <submittedName>
        <fullName evidence="1">Uncharacterized protein</fullName>
    </submittedName>
</protein>
<sequence length="86" mass="9927">MRNLCHGLRIDPLRGERGPRNQSVPCCMQYNFSPRGSELFASSTYYLFKAGYTCERKPHRASKMPWERPANRSTVVSCSKELMLQV</sequence>
<reference evidence="1 2" key="1">
    <citation type="journal article" date="2019" name="Commun. Biol.">
        <title>The bagworm genome reveals a unique fibroin gene that provides high tensile strength.</title>
        <authorList>
            <person name="Kono N."/>
            <person name="Nakamura H."/>
            <person name="Ohtoshi R."/>
            <person name="Tomita M."/>
            <person name="Numata K."/>
            <person name="Arakawa K."/>
        </authorList>
    </citation>
    <scope>NUCLEOTIDE SEQUENCE [LARGE SCALE GENOMIC DNA]</scope>
</reference>
<evidence type="ECO:0000313" key="1">
    <source>
        <dbReference type="EMBL" id="GBP39168.1"/>
    </source>
</evidence>
<comment type="caution">
    <text evidence="1">The sequence shown here is derived from an EMBL/GenBank/DDBJ whole genome shotgun (WGS) entry which is preliminary data.</text>
</comment>
<dbReference type="Proteomes" id="UP000299102">
    <property type="component" value="Unassembled WGS sequence"/>
</dbReference>
<accession>A0A4C1VJ84</accession>
<keyword evidence="2" id="KW-1185">Reference proteome</keyword>